<organism evidence="2 3">
    <name type="scientific">Rhodococcus ruber</name>
    <dbReference type="NCBI Taxonomy" id="1830"/>
    <lineage>
        <taxon>Bacteria</taxon>
        <taxon>Bacillati</taxon>
        <taxon>Actinomycetota</taxon>
        <taxon>Actinomycetes</taxon>
        <taxon>Mycobacteriales</taxon>
        <taxon>Nocardiaceae</taxon>
        <taxon>Rhodococcus</taxon>
    </lineage>
</organism>
<dbReference type="InterPro" id="IPR025159">
    <property type="entry name" value="AbiEi_N"/>
</dbReference>
<gene>
    <name evidence="2" type="ORF">RHRU231_330016</name>
</gene>
<protein>
    <recommendedName>
        <fullName evidence="1">AbiEi antitoxin N-terminal domain-containing protein</fullName>
    </recommendedName>
</protein>
<dbReference type="eggNOG" id="COG5340">
    <property type="taxonomic scope" value="Bacteria"/>
</dbReference>
<evidence type="ECO:0000313" key="3">
    <source>
        <dbReference type="Proteomes" id="UP000042997"/>
    </source>
</evidence>
<accession>A0A098BFS5</accession>
<reference evidence="2 3" key="1">
    <citation type="journal article" date="2014" name="Genome Announc.">
        <title>Draft Genome Sequence of Propane- and Butane-Oxidizing Actinobacterium Rhodococcus ruber IEGM 231.</title>
        <authorList>
            <person name="Ivshina I.B."/>
            <person name="Kuyukina M.S."/>
            <person name="Krivoruchko A.V."/>
            <person name="Barbe V."/>
            <person name="Fischer C."/>
        </authorList>
    </citation>
    <scope>NUCLEOTIDE SEQUENCE [LARGE SCALE GENOMIC DNA]</scope>
</reference>
<dbReference type="EMBL" id="CCSD01000043">
    <property type="protein sequence ID" value="CDZ87559.1"/>
    <property type="molecule type" value="Genomic_DNA"/>
</dbReference>
<dbReference type="AlphaFoldDB" id="A0A098BFS5"/>
<name>A0A098BFS5_9NOCA</name>
<dbReference type="Pfam" id="PF13338">
    <property type="entry name" value="AbiEi_4"/>
    <property type="match status" value="1"/>
</dbReference>
<proteinExistence type="predicted"/>
<sequence>MLAPDAAVEFGCKDAISGASSAVHNREIHPQIESVPPSSQCAPGLIRHCDRMGDEHDIIRRAAALERGVSDREIRRLCGRGHWHRVHRGAYLPAESYSQLDEYGRHHRRAVAVAGAIRSDAALSHVSAAVLHGLALWHTPLDDVHLTRNRAGGAKRTPGRNLHASPFAPDEVTEIDGARVLTVARTVADLARTLPFEQAVVAGDHALHTCGISVADVTDALARNVRHPGHAKGLRAAQFMDGRSESVGESRSRVLFVRAGLPIPLTQATVHDARGRWLARVDFLLPDHGVIGEFDGRVKYRGDDVAPEETVWREKQREDRLRDAGWTVVRWVWDELAAPLVVADRIREAITRAARGPRPTGTFRV</sequence>
<feature type="domain" description="AbiEi antitoxin N-terminal" evidence="1">
    <location>
        <begin position="54"/>
        <end position="93"/>
    </location>
</feature>
<evidence type="ECO:0000313" key="2">
    <source>
        <dbReference type="EMBL" id="CDZ87559.1"/>
    </source>
</evidence>
<dbReference type="Proteomes" id="UP000042997">
    <property type="component" value="Unassembled WGS sequence"/>
</dbReference>
<evidence type="ECO:0000259" key="1">
    <source>
        <dbReference type="Pfam" id="PF13338"/>
    </source>
</evidence>